<keyword evidence="1" id="KW-1133">Transmembrane helix</keyword>
<accession>A0A261XU36</accession>
<gene>
    <name evidence="2" type="ORF">BZG36_05043</name>
</gene>
<dbReference type="EMBL" id="MVBO01000221">
    <property type="protein sequence ID" value="OZJ01887.1"/>
    <property type="molecule type" value="Genomic_DNA"/>
</dbReference>
<reference evidence="2 3" key="1">
    <citation type="journal article" date="2017" name="Mycologia">
        <title>Bifiguratus adelaidae, gen. et sp. nov., a new member of Mucoromycotina in endophytic and soil-dwelling habitats.</title>
        <authorList>
            <person name="Torres-Cruz T.J."/>
            <person name="Billingsley Tobias T.L."/>
            <person name="Almatruk M."/>
            <person name="Hesse C."/>
            <person name="Kuske C.R."/>
            <person name="Desiro A."/>
            <person name="Benucci G.M."/>
            <person name="Bonito G."/>
            <person name="Stajich J.E."/>
            <person name="Dunlap C."/>
            <person name="Arnold A.E."/>
            <person name="Porras-Alfaro A."/>
        </authorList>
    </citation>
    <scope>NUCLEOTIDE SEQUENCE [LARGE SCALE GENOMIC DNA]</scope>
    <source>
        <strain evidence="2 3">AZ0501</strain>
    </source>
</reference>
<evidence type="ECO:0000313" key="3">
    <source>
        <dbReference type="Proteomes" id="UP000242875"/>
    </source>
</evidence>
<dbReference type="Proteomes" id="UP000242875">
    <property type="component" value="Unassembled WGS sequence"/>
</dbReference>
<sequence>MATGSPYPTSHVKATTSKINTADHAPASSLISTISSTVTSSSVVTTSSAFNTAASSLLSPPTPTISASAFANPPQLMFVWGIASPIFLAWLAACIYLLFSKKFTKSISFRKGSITLQTMHDRSKQAYPIDDDMIENTLMSDFPSAHLKPWSGTSKLTSL</sequence>
<evidence type="ECO:0000256" key="1">
    <source>
        <dbReference type="SAM" id="Phobius"/>
    </source>
</evidence>
<keyword evidence="1" id="KW-0812">Transmembrane</keyword>
<protein>
    <submittedName>
        <fullName evidence="2">Uncharacterized protein</fullName>
    </submittedName>
</protein>
<proteinExistence type="predicted"/>
<evidence type="ECO:0000313" key="2">
    <source>
        <dbReference type="EMBL" id="OZJ01887.1"/>
    </source>
</evidence>
<comment type="caution">
    <text evidence="2">The sequence shown here is derived from an EMBL/GenBank/DDBJ whole genome shotgun (WGS) entry which is preliminary data.</text>
</comment>
<feature type="transmembrane region" description="Helical" evidence="1">
    <location>
        <begin position="77"/>
        <end position="99"/>
    </location>
</feature>
<dbReference type="AlphaFoldDB" id="A0A261XU36"/>
<keyword evidence="3" id="KW-1185">Reference proteome</keyword>
<keyword evidence="1" id="KW-0472">Membrane</keyword>
<organism evidence="2 3">
    <name type="scientific">Bifiguratus adelaidae</name>
    <dbReference type="NCBI Taxonomy" id="1938954"/>
    <lineage>
        <taxon>Eukaryota</taxon>
        <taxon>Fungi</taxon>
        <taxon>Fungi incertae sedis</taxon>
        <taxon>Mucoromycota</taxon>
        <taxon>Mucoromycotina</taxon>
        <taxon>Endogonomycetes</taxon>
        <taxon>Endogonales</taxon>
        <taxon>Endogonales incertae sedis</taxon>
        <taxon>Bifiguratus</taxon>
    </lineage>
</organism>
<name>A0A261XU36_9FUNG</name>